<gene>
    <name evidence="1" type="ORF">H8709_09750</name>
</gene>
<evidence type="ECO:0000313" key="1">
    <source>
        <dbReference type="EMBL" id="MBC8571106.1"/>
    </source>
</evidence>
<dbReference type="AlphaFoldDB" id="A0A926EFX5"/>
<dbReference type="Pfam" id="PF07302">
    <property type="entry name" value="AroM"/>
    <property type="match status" value="1"/>
</dbReference>
<accession>A0A926EFX5</accession>
<comment type="caution">
    <text evidence="1">The sequence shown here is derived from an EMBL/GenBank/DDBJ whole genome shotgun (WGS) entry which is preliminary data.</text>
</comment>
<sequence length="222" mass="24194">MKVGAITVGQAPRVDVTKDILPILGENIELIQAGALDGMSKEELKGIEPQEGDYVLVSRLRDGSSVRFAERHILPRLQAAIDKLTAEGAELILMLCTGEFPPELRAEVPLLYPCRLLDGIVPAVAPRGRIGVVVPDISQKEQNIRRWDGIVSEVTVAAASPYADMAGIKAVAGELRALDVDVLILDCIGYTQEMKELLRKETGKKILLPRTVLARVVRELVD</sequence>
<proteinExistence type="predicted"/>
<dbReference type="NCBIfam" id="NF007788">
    <property type="entry name" value="PRK10481.1"/>
    <property type="match status" value="1"/>
</dbReference>
<keyword evidence="2" id="KW-1185">Reference proteome</keyword>
<protein>
    <submittedName>
        <fullName evidence="1">AroM family protein</fullName>
    </submittedName>
</protein>
<name>A0A926EFX5_9FIRM</name>
<dbReference type="InterPro" id="IPR010843">
    <property type="entry name" value="Uncharacterised_AroM"/>
</dbReference>
<evidence type="ECO:0000313" key="2">
    <source>
        <dbReference type="Proteomes" id="UP000660861"/>
    </source>
</evidence>
<reference evidence="1" key="1">
    <citation type="submission" date="2020-08" db="EMBL/GenBank/DDBJ databases">
        <title>Genome public.</title>
        <authorList>
            <person name="Liu C."/>
            <person name="Sun Q."/>
        </authorList>
    </citation>
    <scope>NUCLEOTIDE SEQUENCE</scope>
    <source>
        <strain evidence="1">NSJ-54</strain>
    </source>
</reference>
<dbReference type="Proteomes" id="UP000660861">
    <property type="component" value="Unassembled WGS sequence"/>
</dbReference>
<organism evidence="1 2">
    <name type="scientific">Zongyangia hominis</name>
    <dbReference type="NCBI Taxonomy" id="2763677"/>
    <lineage>
        <taxon>Bacteria</taxon>
        <taxon>Bacillati</taxon>
        <taxon>Bacillota</taxon>
        <taxon>Clostridia</taxon>
        <taxon>Eubacteriales</taxon>
        <taxon>Oscillospiraceae</taxon>
        <taxon>Zongyangia</taxon>
    </lineage>
</organism>
<dbReference type="EMBL" id="JACRTC010000007">
    <property type="protein sequence ID" value="MBC8571106.1"/>
    <property type="molecule type" value="Genomic_DNA"/>
</dbReference>